<dbReference type="Proteomes" id="UP001153555">
    <property type="component" value="Unassembled WGS sequence"/>
</dbReference>
<evidence type="ECO:0000256" key="3">
    <source>
        <dbReference type="SAM" id="Phobius"/>
    </source>
</evidence>
<comment type="caution">
    <text evidence="4">The sequence shown here is derived from an EMBL/GenBank/DDBJ whole genome shotgun (WGS) entry which is preliminary data.</text>
</comment>
<gene>
    <name evidence="4" type="ORF">SHERM_08845</name>
</gene>
<dbReference type="EMBL" id="CACSLK010034598">
    <property type="protein sequence ID" value="CAA0842991.1"/>
    <property type="molecule type" value="Genomic_DNA"/>
</dbReference>
<dbReference type="GO" id="GO:0098542">
    <property type="term" value="P:defense response to other organism"/>
    <property type="evidence" value="ECO:0007669"/>
    <property type="project" value="InterPro"/>
</dbReference>
<dbReference type="PANTHER" id="PTHR31234">
    <property type="entry name" value="LATE EMBRYOGENESIS ABUNDANT (LEA) HYDROXYPROLINE-RICH GLYCOPROTEIN FAMILY"/>
    <property type="match status" value="1"/>
</dbReference>
<protein>
    <recommendedName>
        <fullName evidence="6">Late embryogenesis abundant protein LEA-2 subgroup domain-containing protein</fullName>
    </recommendedName>
</protein>
<evidence type="ECO:0008006" key="6">
    <source>
        <dbReference type="Google" id="ProtNLM"/>
    </source>
</evidence>
<keyword evidence="2 3" id="KW-0472">Membrane</keyword>
<keyword evidence="5" id="KW-1185">Reference proteome</keyword>
<evidence type="ECO:0000256" key="1">
    <source>
        <dbReference type="ARBA" id="ARBA00004370"/>
    </source>
</evidence>
<dbReference type="PANTHER" id="PTHR31234:SF55">
    <property type="entry name" value="LATE EMBRYOGENESIS ABUNDANT (LEA) HYDROXYPROLINE-RICH GLYCOPROTEIN FAMILY"/>
    <property type="match status" value="1"/>
</dbReference>
<evidence type="ECO:0000256" key="2">
    <source>
        <dbReference type="ARBA" id="ARBA00023136"/>
    </source>
</evidence>
<proteinExistence type="predicted"/>
<accession>A0A9N7P5A5</accession>
<keyword evidence="3" id="KW-1133">Transmembrane helix</keyword>
<reference evidence="4" key="1">
    <citation type="submission" date="2019-12" db="EMBL/GenBank/DDBJ databases">
        <authorList>
            <person name="Scholes J."/>
        </authorList>
    </citation>
    <scope>NUCLEOTIDE SEQUENCE</scope>
</reference>
<comment type="subcellular location">
    <subcellularLocation>
        <location evidence="1">Membrane</location>
    </subcellularLocation>
</comment>
<keyword evidence="3" id="KW-0812">Transmembrane</keyword>
<feature type="transmembrane region" description="Helical" evidence="3">
    <location>
        <begin position="80"/>
        <end position="103"/>
    </location>
</feature>
<organism evidence="4 5">
    <name type="scientific">Striga hermonthica</name>
    <name type="common">Purple witchweed</name>
    <name type="synonym">Buchnera hermonthica</name>
    <dbReference type="NCBI Taxonomy" id="68872"/>
    <lineage>
        <taxon>Eukaryota</taxon>
        <taxon>Viridiplantae</taxon>
        <taxon>Streptophyta</taxon>
        <taxon>Embryophyta</taxon>
        <taxon>Tracheophyta</taxon>
        <taxon>Spermatophyta</taxon>
        <taxon>Magnoliopsida</taxon>
        <taxon>eudicotyledons</taxon>
        <taxon>Gunneridae</taxon>
        <taxon>Pentapetalae</taxon>
        <taxon>asterids</taxon>
        <taxon>lamiids</taxon>
        <taxon>Lamiales</taxon>
        <taxon>Orobanchaceae</taxon>
        <taxon>Buchnereae</taxon>
        <taxon>Striga</taxon>
    </lineage>
</organism>
<evidence type="ECO:0000313" key="4">
    <source>
        <dbReference type="EMBL" id="CAA0842991.1"/>
    </source>
</evidence>
<dbReference type="GO" id="GO:0005886">
    <property type="term" value="C:plasma membrane"/>
    <property type="evidence" value="ECO:0007669"/>
    <property type="project" value="TreeGrafter"/>
</dbReference>
<dbReference type="InterPro" id="IPR044839">
    <property type="entry name" value="NDR1-like"/>
</dbReference>
<dbReference type="OrthoDB" id="695142at2759"/>
<dbReference type="AlphaFoldDB" id="A0A9N7P5A5"/>
<name>A0A9N7P5A5_STRHE</name>
<sequence>MGTLSPSQSTDPKEKPENHFPFHHEPYYNYSHSAPGSYPPVGPPQLYPPDYYNYYYNHHHHQPPPPLVGPTPRPGTFGRFMLILMALLLVCMCMTSLAVWFLYGVNAPEFEVSSLRVSNFTAGPVGLTAFWDASLLVANDNRDVSFGFRHVRSVVLYQGYILGFSSERAFGVEGGARGELRVRVEAGGGGGGMVDVDNVMVPELAREWEAGGAVFELRLAMTVNVTSGRGVEYRQHSLTVACDGLRVETEGPPGSGEGKLTEGGGAHCLISM</sequence>
<evidence type="ECO:0000313" key="5">
    <source>
        <dbReference type="Proteomes" id="UP001153555"/>
    </source>
</evidence>